<dbReference type="Proteomes" id="UP000611762">
    <property type="component" value="Unassembled WGS sequence"/>
</dbReference>
<sequence length="500" mass="55767">MNVLYRNGDILTMEHGAYPEAVLTLDGRIAFVGSEEEARRLAPENVVDCDLAGKTLMPAFVDSHSHISAVANGTLQLNLETCQSADEVKKALSAYIEKNRIGPDEWILAFGYSGTLLKIDLDEVCKNPVFVSGKSKHFGIFSSCALHLLGIDSKDGYLEETALYEAEKQIPMPGYEKLKEAYRKAENEYFSYGICTIQDACVPQELFSFYNEAVKENLFCADIVVYADARDLNKAKEELAQIWQQYKNHVKMCGAKLFLDGSPQTKTAWMKEPYVGGGTGFRAMDDEALRAHLETCSRDNLQVIAHANGDMAAKQFIDALLELKRMPPRPVVIHAQTISNAEIERIAGKDILLSFFVAHTYYFGDIHMKNLGAKRAGRISPCGTAERCGVRFTLHQDAPVIRPDMFETIYCAAARKTKDGAALSEKERISVYDALLAVTKNAAYQCFEENDKGSIREGKKADLIIVSQNPLKIQRECVKDILVLETIKDGKTVFKRDQKI</sequence>
<evidence type="ECO:0000313" key="3">
    <source>
        <dbReference type="Proteomes" id="UP000611762"/>
    </source>
</evidence>
<dbReference type="Gene3D" id="3.10.310.70">
    <property type="match status" value="1"/>
</dbReference>
<comment type="caution">
    <text evidence="2">The sequence shown here is derived from an EMBL/GenBank/DDBJ whole genome shotgun (WGS) entry which is preliminary data.</text>
</comment>
<dbReference type="InterPro" id="IPR032466">
    <property type="entry name" value="Metal_Hydrolase"/>
</dbReference>
<organism evidence="2 3">
    <name type="scientific">Congzhengia minquanensis</name>
    <dbReference type="NCBI Taxonomy" id="2763657"/>
    <lineage>
        <taxon>Bacteria</taxon>
        <taxon>Bacillati</taxon>
        <taxon>Bacillota</taxon>
        <taxon>Clostridia</taxon>
        <taxon>Eubacteriales</taxon>
        <taxon>Oscillospiraceae</taxon>
        <taxon>Congzhengia</taxon>
    </lineage>
</organism>
<evidence type="ECO:0000313" key="2">
    <source>
        <dbReference type="EMBL" id="MBC8541292.1"/>
    </source>
</evidence>
<dbReference type="GO" id="GO:0016810">
    <property type="term" value="F:hydrolase activity, acting on carbon-nitrogen (but not peptide) bonds"/>
    <property type="evidence" value="ECO:0007669"/>
    <property type="project" value="InterPro"/>
</dbReference>
<dbReference type="SUPFAM" id="SSF51556">
    <property type="entry name" value="Metallo-dependent hydrolases"/>
    <property type="match status" value="1"/>
</dbReference>
<dbReference type="InterPro" id="IPR033932">
    <property type="entry name" value="YtcJ-like"/>
</dbReference>
<dbReference type="RefSeq" id="WP_249313331.1">
    <property type="nucleotide sequence ID" value="NZ_JACRSU010000003.1"/>
</dbReference>
<dbReference type="AlphaFoldDB" id="A0A926HV58"/>
<gene>
    <name evidence="2" type="ORF">H8698_09925</name>
</gene>
<name>A0A926HV58_9FIRM</name>
<dbReference type="InterPro" id="IPR013108">
    <property type="entry name" value="Amidohydro_3"/>
</dbReference>
<accession>A0A926HV58</accession>
<evidence type="ECO:0000259" key="1">
    <source>
        <dbReference type="Pfam" id="PF07969"/>
    </source>
</evidence>
<dbReference type="EMBL" id="JACRSU010000003">
    <property type="protein sequence ID" value="MBC8541292.1"/>
    <property type="molecule type" value="Genomic_DNA"/>
</dbReference>
<dbReference type="Pfam" id="PF07969">
    <property type="entry name" value="Amidohydro_3"/>
    <property type="match status" value="1"/>
</dbReference>
<dbReference type="SUPFAM" id="SSF51338">
    <property type="entry name" value="Composite domain of metallo-dependent hydrolases"/>
    <property type="match status" value="1"/>
</dbReference>
<dbReference type="CDD" id="cd01300">
    <property type="entry name" value="YtcJ_like"/>
    <property type="match status" value="1"/>
</dbReference>
<dbReference type="PANTHER" id="PTHR22642">
    <property type="entry name" value="IMIDAZOLONEPROPIONASE"/>
    <property type="match status" value="1"/>
</dbReference>
<dbReference type="Gene3D" id="3.20.20.140">
    <property type="entry name" value="Metal-dependent hydrolases"/>
    <property type="match status" value="1"/>
</dbReference>
<proteinExistence type="predicted"/>
<keyword evidence="3" id="KW-1185">Reference proteome</keyword>
<protein>
    <submittedName>
        <fullName evidence="2">Amidohydrolase</fullName>
    </submittedName>
</protein>
<feature type="domain" description="Amidohydrolase 3" evidence="1">
    <location>
        <begin position="50"/>
        <end position="494"/>
    </location>
</feature>
<reference evidence="2" key="1">
    <citation type="submission" date="2020-08" db="EMBL/GenBank/DDBJ databases">
        <title>Genome public.</title>
        <authorList>
            <person name="Liu C."/>
            <person name="Sun Q."/>
        </authorList>
    </citation>
    <scope>NUCLEOTIDE SEQUENCE</scope>
    <source>
        <strain evidence="2">H8</strain>
    </source>
</reference>
<dbReference type="Gene3D" id="2.30.40.10">
    <property type="entry name" value="Urease, subunit C, domain 1"/>
    <property type="match status" value="1"/>
</dbReference>
<dbReference type="PANTHER" id="PTHR22642:SF2">
    <property type="entry name" value="PROTEIN LONG AFTER FAR-RED 3"/>
    <property type="match status" value="1"/>
</dbReference>
<dbReference type="InterPro" id="IPR011059">
    <property type="entry name" value="Metal-dep_hydrolase_composite"/>
</dbReference>